<feature type="compositionally biased region" description="Basic residues" evidence="1">
    <location>
        <begin position="249"/>
        <end position="263"/>
    </location>
</feature>
<evidence type="ECO:0000256" key="1">
    <source>
        <dbReference type="SAM" id="MobiDB-lite"/>
    </source>
</evidence>
<comment type="caution">
    <text evidence="2">The sequence shown here is derived from an EMBL/GenBank/DDBJ whole genome shotgun (WGS) entry which is preliminary data.</text>
</comment>
<sequence>MREANGGDLYIQEAKTGRIRLDEDRPDLVFWMLVYCYNSSEKSPLKLDFYNMSRSGDTEAELRAQVTLYAMADKYQIFGLKQLMIRCFEKVLDGKGGPFRPISPAGVGRVASDVFEMTRDTETVLQNVILFYVTDRLHRLMVSNRFIAEIDRIDSIDGVDSFWKALAAINARQGSRPRKCPTCGKEDVAELYSREHDMKWPHKLFQCGACRAGHGLDEWNEGNGQLFKELAPDTDVWEDGNGNTDGNPSKKRKRSSAARCAKK</sequence>
<dbReference type="GeneID" id="92036696"/>
<evidence type="ECO:0000313" key="2">
    <source>
        <dbReference type="EMBL" id="KAK7533203.1"/>
    </source>
</evidence>
<protein>
    <submittedName>
        <fullName evidence="2">Uncharacterized protein</fullName>
    </submittedName>
</protein>
<feature type="region of interest" description="Disordered" evidence="1">
    <location>
        <begin position="233"/>
        <end position="263"/>
    </location>
</feature>
<dbReference type="EMBL" id="JBBPEH010000010">
    <property type="protein sequence ID" value="KAK7533203.1"/>
    <property type="molecule type" value="Genomic_DNA"/>
</dbReference>
<keyword evidence="3" id="KW-1185">Reference proteome</keyword>
<name>A0ABR1LD97_9PEZI</name>
<dbReference type="Gene3D" id="3.30.710.10">
    <property type="entry name" value="Potassium Channel Kv1.1, Chain A"/>
    <property type="match status" value="1"/>
</dbReference>
<dbReference type="InterPro" id="IPR011333">
    <property type="entry name" value="SKP1/BTB/POZ_sf"/>
</dbReference>
<organism evidence="2 3">
    <name type="scientific">Phyllosticta citribraziliensis</name>
    <dbReference type="NCBI Taxonomy" id="989973"/>
    <lineage>
        <taxon>Eukaryota</taxon>
        <taxon>Fungi</taxon>
        <taxon>Dikarya</taxon>
        <taxon>Ascomycota</taxon>
        <taxon>Pezizomycotina</taxon>
        <taxon>Dothideomycetes</taxon>
        <taxon>Dothideomycetes incertae sedis</taxon>
        <taxon>Botryosphaeriales</taxon>
        <taxon>Phyllostictaceae</taxon>
        <taxon>Phyllosticta</taxon>
    </lineage>
</organism>
<proteinExistence type="predicted"/>
<dbReference type="RefSeq" id="XP_066652596.1">
    <property type="nucleotide sequence ID" value="XM_066803790.1"/>
</dbReference>
<accession>A0ABR1LD97</accession>
<evidence type="ECO:0000313" key="3">
    <source>
        <dbReference type="Proteomes" id="UP001360953"/>
    </source>
</evidence>
<dbReference type="Proteomes" id="UP001360953">
    <property type="component" value="Unassembled WGS sequence"/>
</dbReference>
<reference evidence="2 3" key="1">
    <citation type="submission" date="2024-04" db="EMBL/GenBank/DDBJ databases">
        <title>Phyllosticta paracitricarpa is synonymous to the EU quarantine fungus P. citricarpa based on phylogenomic analyses.</title>
        <authorList>
            <consortium name="Lawrence Berkeley National Laboratory"/>
            <person name="Van ingen-buijs V.A."/>
            <person name="Van westerhoven A.C."/>
            <person name="Haridas S."/>
            <person name="Skiadas P."/>
            <person name="Martin F."/>
            <person name="Groenewald J.Z."/>
            <person name="Crous P.W."/>
            <person name="Seidl M.F."/>
        </authorList>
    </citation>
    <scope>NUCLEOTIDE SEQUENCE [LARGE SCALE GENOMIC DNA]</scope>
    <source>
        <strain evidence="2 3">CPC 17464</strain>
    </source>
</reference>
<gene>
    <name evidence="2" type="ORF">J3D65DRAFT_684754</name>
</gene>